<dbReference type="AlphaFoldDB" id="A0A699Z3I6"/>
<name>A0A699Z3I6_HAELA</name>
<dbReference type="EMBL" id="BLLF01001106">
    <property type="protein sequence ID" value="GFH17163.1"/>
    <property type="molecule type" value="Genomic_DNA"/>
</dbReference>
<sequence>MQDYDSFPVVASEMHVRGMTKSADTKHIRYFCSAERCQPAAAARQGWVPKPGFMDGRRRPGASQQRSLLPPLPAD</sequence>
<comment type="caution">
    <text evidence="2">The sequence shown here is derived from an EMBL/GenBank/DDBJ whole genome shotgun (WGS) entry which is preliminary data.</text>
</comment>
<keyword evidence="3" id="KW-1185">Reference proteome</keyword>
<proteinExistence type="predicted"/>
<dbReference type="Proteomes" id="UP000485058">
    <property type="component" value="Unassembled WGS sequence"/>
</dbReference>
<evidence type="ECO:0000256" key="1">
    <source>
        <dbReference type="SAM" id="MobiDB-lite"/>
    </source>
</evidence>
<protein>
    <submittedName>
        <fullName evidence="2">Uncharacterized protein</fullName>
    </submittedName>
</protein>
<feature type="region of interest" description="Disordered" evidence="1">
    <location>
        <begin position="48"/>
        <end position="75"/>
    </location>
</feature>
<evidence type="ECO:0000313" key="3">
    <source>
        <dbReference type="Proteomes" id="UP000485058"/>
    </source>
</evidence>
<evidence type="ECO:0000313" key="2">
    <source>
        <dbReference type="EMBL" id="GFH17163.1"/>
    </source>
</evidence>
<reference evidence="2 3" key="1">
    <citation type="submission" date="2020-02" db="EMBL/GenBank/DDBJ databases">
        <title>Draft genome sequence of Haematococcus lacustris strain NIES-144.</title>
        <authorList>
            <person name="Morimoto D."/>
            <person name="Nakagawa S."/>
            <person name="Yoshida T."/>
            <person name="Sawayama S."/>
        </authorList>
    </citation>
    <scope>NUCLEOTIDE SEQUENCE [LARGE SCALE GENOMIC DNA]</scope>
    <source>
        <strain evidence="2 3">NIES-144</strain>
    </source>
</reference>
<accession>A0A699Z3I6</accession>
<organism evidence="2 3">
    <name type="scientific">Haematococcus lacustris</name>
    <name type="common">Green alga</name>
    <name type="synonym">Haematococcus pluvialis</name>
    <dbReference type="NCBI Taxonomy" id="44745"/>
    <lineage>
        <taxon>Eukaryota</taxon>
        <taxon>Viridiplantae</taxon>
        <taxon>Chlorophyta</taxon>
        <taxon>core chlorophytes</taxon>
        <taxon>Chlorophyceae</taxon>
        <taxon>CS clade</taxon>
        <taxon>Chlamydomonadales</taxon>
        <taxon>Haematococcaceae</taxon>
        <taxon>Haematococcus</taxon>
    </lineage>
</organism>
<gene>
    <name evidence="2" type="ORF">HaLaN_13733</name>
</gene>